<dbReference type="GO" id="GO:0016603">
    <property type="term" value="F:glutaminyl-peptide cyclotransferase activity"/>
    <property type="evidence" value="ECO:0007669"/>
    <property type="project" value="InterPro"/>
</dbReference>
<dbReference type="RefSeq" id="XP_001609520.1">
    <property type="nucleotide sequence ID" value="XM_001609470.1"/>
</dbReference>
<sequence>MVLTYKDNVVLFYDYKTFQLTYVHQWRYVGFGLTSNYNHDTNNLEEFVKHQEVWMTTGGTHLLSLELPPSFRFGPPMVKKAIPITFNGLRLRYVNEMDYNHETGTIYGNIWTSDFIVEVDPKTGICLHLWDLTPLKLQQPDNVDVMNGIACDSRSKGCLITGKFWPNIYNVDLLITATSARDVPSAFYHDYCTEFKAPSEQ</sequence>
<reference evidence="2" key="3">
    <citation type="journal article" date="2021" name="Int. J. Parasitol.">
        <title>Comparative analysis of gene expression between Babesia bovis blood stages and kinetes allowed by improved genome annotation.</title>
        <authorList>
            <person name="Ueti M.W."/>
            <person name="Johnson W.C."/>
            <person name="Kappmeyer L.S."/>
            <person name="Herndon D.R."/>
            <person name="Mousel M.R."/>
            <person name="Reif K.E."/>
            <person name="Taus N.S."/>
            <person name="Ifeonu O.O."/>
            <person name="Silva J.C."/>
            <person name="Suarez C.E."/>
            <person name="Brayton K.A."/>
        </authorList>
    </citation>
    <scope>NUCLEOTIDE SEQUENCE [LARGE SCALE GENOMIC DNA]</scope>
</reference>
<evidence type="ECO:0000313" key="2">
    <source>
        <dbReference type="Proteomes" id="UP000002173"/>
    </source>
</evidence>
<organism evidence="1 2">
    <name type="scientific">Babesia bovis</name>
    <dbReference type="NCBI Taxonomy" id="5865"/>
    <lineage>
        <taxon>Eukaryota</taxon>
        <taxon>Sar</taxon>
        <taxon>Alveolata</taxon>
        <taxon>Apicomplexa</taxon>
        <taxon>Aconoidasida</taxon>
        <taxon>Piroplasmida</taxon>
        <taxon>Babesiidae</taxon>
        <taxon>Babesia</taxon>
    </lineage>
</organism>
<evidence type="ECO:0000313" key="1">
    <source>
        <dbReference type="EMBL" id="EDO05952.1"/>
    </source>
</evidence>
<dbReference type="PANTHER" id="PTHR31270:SF1">
    <property type="entry name" value="GLUTAMINYL-PEPTIDE CYCLOTRANSFERASE"/>
    <property type="match status" value="1"/>
</dbReference>
<keyword evidence="2" id="KW-1185">Reference proteome</keyword>
<dbReference type="KEGG" id="bbo:BBOV_IV003560"/>
<dbReference type="VEuPathDB" id="PiroplasmaDB:BBOV_IV003560"/>
<dbReference type="InParanoid" id="A7AVX6"/>
<keyword evidence="1" id="KW-0808">Transferase</keyword>
<name>A7AVX6_BABBO</name>
<dbReference type="AlphaFoldDB" id="A7AVX6"/>
<comment type="caution">
    <text evidence="1">The sequence shown here is derived from an EMBL/GenBank/DDBJ whole genome shotgun (WGS) entry which is preliminary data.</text>
</comment>
<accession>A7AVX6</accession>
<dbReference type="GeneID" id="5477739"/>
<proteinExistence type="predicted"/>
<dbReference type="Proteomes" id="UP000002173">
    <property type="component" value="Unassembled WGS sequence"/>
</dbReference>
<reference evidence="1 2" key="1">
    <citation type="journal article" date="2007" name="PLoS Pathog.">
        <title>Genome sequence of Babesia bovis and comparative analysis of apicomplexan hemoprotozoa.</title>
        <authorList>
            <person name="Brayton K.A."/>
            <person name="Lau A.O.T."/>
            <person name="Herndon D.R."/>
            <person name="Hannick L."/>
            <person name="Kappmeyer L.S."/>
            <person name="Berens S.J."/>
            <person name="Bidwell S.L."/>
            <person name="Brown W.C."/>
            <person name="Crabtree J."/>
            <person name="Fadrosh D."/>
            <person name="Feldblum T."/>
            <person name="Forberger H.A."/>
            <person name="Haas B.J."/>
            <person name="Howell J.M."/>
            <person name="Khouri H."/>
            <person name="Koo H."/>
            <person name="Mann D.J."/>
            <person name="Norimine J."/>
            <person name="Paulsen I.T."/>
            <person name="Radune D."/>
            <person name="Ren Q."/>
            <person name="Smith R.K. Jr."/>
            <person name="Suarez C.E."/>
            <person name="White O."/>
            <person name="Wortman J.R."/>
            <person name="Knowles D.P. Jr."/>
            <person name="McElwain T.F."/>
            <person name="Nene V.M."/>
        </authorList>
    </citation>
    <scope>NUCLEOTIDE SEQUENCE [LARGE SCALE GENOMIC DNA]</scope>
    <source>
        <strain evidence="1">T2Bo</strain>
    </source>
</reference>
<dbReference type="eggNOG" id="ENOG502QUQC">
    <property type="taxonomic scope" value="Eukaryota"/>
</dbReference>
<gene>
    <name evidence="1" type="ORF">BBOV_IV003560</name>
</gene>
<dbReference type="STRING" id="5865.A7AVX6"/>
<dbReference type="PANTHER" id="PTHR31270">
    <property type="entry name" value="GLUTAMINYL-PEPTIDE CYCLOTRANSFERASE"/>
    <property type="match status" value="1"/>
</dbReference>
<dbReference type="Pfam" id="PF05096">
    <property type="entry name" value="Glu_cyclase_2"/>
    <property type="match status" value="1"/>
</dbReference>
<protein>
    <submittedName>
        <fullName evidence="1">Glutamine cyclotransferase, putative</fullName>
    </submittedName>
</protein>
<dbReference type="InterPro" id="IPR007788">
    <property type="entry name" value="QCT"/>
</dbReference>
<reference evidence="2" key="2">
    <citation type="journal article" date="2020" name="Data Brief">
        <title>Transcriptome dataset of Babesia bovis life stages within vertebrate and invertebrate hosts.</title>
        <authorList>
            <person name="Ueti M.W."/>
            <person name="Johnson W.C."/>
            <person name="Kappmeyer L.S."/>
            <person name="Herndon D.R."/>
            <person name="Mousel M.R."/>
            <person name="Reif K.E."/>
            <person name="Taus N.S."/>
            <person name="Ifeonu O.O."/>
            <person name="Silva J.C."/>
            <person name="Suarez C.E."/>
            <person name="Brayton K.A."/>
        </authorList>
    </citation>
    <scope>NUCLEOTIDE SEQUENCE [LARGE SCALE GENOMIC DNA]</scope>
</reference>
<dbReference type="EMBL" id="AAXT01000004">
    <property type="protein sequence ID" value="EDO05952.1"/>
    <property type="molecule type" value="Genomic_DNA"/>
</dbReference>